<evidence type="ECO:0000313" key="2">
    <source>
        <dbReference type="Proteomes" id="UP000680020"/>
    </source>
</evidence>
<protein>
    <submittedName>
        <fullName evidence="1">Uncharacterized protein</fullName>
    </submittedName>
</protein>
<reference evidence="1" key="1">
    <citation type="submission" date="2021-03" db="EMBL/GenBank/DDBJ databases">
        <title>Identification and antibiotic profiling of Wohlfahrtiimonas chitiniclastica, an underestimated human pathogen.</title>
        <authorList>
            <person name="Kopf A."/>
            <person name="Bunk B."/>
            <person name="Coldewey S."/>
            <person name="Gunzer F."/>
            <person name="Riedel T."/>
            <person name="Schroettner P."/>
        </authorList>
    </citation>
    <scope>NUCLEOTIDE SEQUENCE</scope>
    <source>
        <strain evidence="1">DSM 100917</strain>
    </source>
</reference>
<dbReference type="Proteomes" id="UP000680020">
    <property type="component" value="Unassembled WGS sequence"/>
</dbReference>
<proteinExistence type="predicted"/>
<comment type="caution">
    <text evidence="1">The sequence shown here is derived from an EMBL/GenBank/DDBJ whole genome shotgun (WGS) entry which is preliminary data.</text>
</comment>
<dbReference type="GeneID" id="58263271"/>
<sequence length="87" mass="10297">MIKQERFYQLFNSLPQTEKDNIVRTAIELSVQFQNSSVSDLMRACHYHATEAMRTFRLKKQRIHHATRYAALRYAMMSHLSRTLHAA</sequence>
<name>A0A165I4Y2_9GAMM</name>
<gene>
    <name evidence="1" type="ORF">J7561_00575</name>
</gene>
<evidence type="ECO:0000313" key="1">
    <source>
        <dbReference type="EMBL" id="MBS7823696.1"/>
    </source>
</evidence>
<dbReference type="RefSeq" id="WP_008314949.1">
    <property type="nucleotide sequence ID" value="NZ_CP115969.1"/>
</dbReference>
<accession>A0A165I4Y2</accession>
<dbReference type="EMBL" id="JAGIBU010000001">
    <property type="protein sequence ID" value="MBS7823696.1"/>
    <property type="molecule type" value="Genomic_DNA"/>
</dbReference>
<dbReference type="AlphaFoldDB" id="A0A165I4Y2"/>
<organism evidence="1 2">
    <name type="scientific">Wohlfahrtiimonas chitiniclastica</name>
    <dbReference type="NCBI Taxonomy" id="400946"/>
    <lineage>
        <taxon>Bacteria</taxon>
        <taxon>Pseudomonadati</taxon>
        <taxon>Pseudomonadota</taxon>
        <taxon>Gammaproteobacteria</taxon>
        <taxon>Cardiobacteriales</taxon>
        <taxon>Ignatzschineriaceae</taxon>
        <taxon>Wohlfahrtiimonas</taxon>
    </lineage>
</organism>